<dbReference type="EMBL" id="HF935204">
    <property type="protein sequence ID" value="CCX04434.1"/>
    <property type="molecule type" value="Genomic_DNA"/>
</dbReference>
<feature type="region of interest" description="Disordered" evidence="1">
    <location>
        <begin position="132"/>
        <end position="157"/>
    </location>
</feature>
<protein>
    <submittedName>
        <fullName evidence="2">Uncharacterized protein</fullName>
    </submittedName>
</protein>
<organism evidence="2 3">
    <name type="scientific">Pyronema omphalodes (strain CBS 100304)</name>
    <name type="common">Pyronema confluens</name>
    <dbReference type="NCBI Taxonomy" id="1076935"/>
    <lineage>
        <taxon>Eukaryota</taxon>
        <taxon>Fungi</taxon>
        <taxon>Dikarya</taxon>
        <taxon>Ascomycota</taxon>
        <taxon>Pezizomycotina</taxon>
        <taxon>Pezizomycetes</taxon>
        <taxon>Pezizales</taxon>
        <taxon>Pyronemataceae</taxon>
        <taxon>Pyronema</taxon>
    </lineage>
</organism>
<evidence type="ECO:0000313" key="3">
    <source>
        <dbReference type="Proteomes" id="UP000018144"/>
    </source>
</evidence>
<feature type="region of interest" description="Disordered" evidence="1">
    <location>
        <begin position="270"/>
        <end position="364"/>
    </location>
</feature>
<feature type="compositionally biased region" description="Polar residues" evidence="1">
    <location>
        <begin position="337"/>
        <end position="352"/>
    </location>
</feature>
<feature type="compositionally biased region" description="Basic and acidic residues" evidence="1">
    <location>
        <begin position="237"/>
        <end position="249"/>
    </location>
</feature>
<evidence type="ECO:0000313" key="2">
    <source>
        <dbReference type="EMBL" id="CCX04434.1"/>
    </source>
</evidence>
<feature type="compositionally biased region" description="Pro residues" evidence="1">
    <location>
        <begin position="1"/>
        <end position="12"/>
    </location>
</feature>
<feature type="compositionally biased region" description="Basic and acidic residues" evidence="1">
    <location>
        <begin position="313"/>
        <end position="333"/>
    </location>
</feature>
<dbReference type="eggNOG" id="ENOG502SPPE">
    <property type="taxonomic scope" value="Eukaryota"/>
</dbReference>
<feature type="region of interest" description="Disordered" evidence="1">
    <location>
        <begin position="1"/>
        <end position="40"/>
    </location>
</feature>
<feature type="compositionally biased region" description="Low complexity" evidence="1">
    <location>
        <begin position="485"/>
        <end position="494"/>
    </location>
</feature>
<accession>U4KY03</accession>
<dbReference type="OrthoDB" id="5380370at2759"/>
<keyword evidence="3" id="KW-1185">Reference proteome</keyword>
<name>U4KY03_PYROM</name>
<dbReference type="OMA" id="RKKLRMY"/>
<feature type="compositionally biased region" description="Basic and acidic residues" evidence="1">
    <location>
        <begin position="461"/>
        <end position="472"/>
    </location>
</feature>
<reference evidence="2 3" key="1">
    <citation type="journal article" date="2013" name="PLoS Genet.">
        <title>The genome and development-dependent transcriptomes of Pyronema confluens: a window into fungal evolution.</title>
        <authorList>
            <person name="Traeger S."/>
            <person name="Altegoer F."/>
            <person name="Freitag M."/>
            <person name="Gabaldon T."/>
            <person name="Kempken F."/>
            <person name="Kumar A."/>
            <person name="Marcet-Houben M."/>
            <person name="Poggeler S."/>
            <person name="Stajich J.E."/>
            <person name="Nowrousian M."/>
        </authorList>
    </citation>
    <scope>NUCLEOTIDE SEQUENCE [LARGE SCALE GENOMIC DNA]</scope>
    <source>
        <strain evidence="3">CBS 100304</strain>
        <tissue evidence="2">Vegetative mycelium</tissue>
    </source>
</reference>
<proteinExistence type="predicted"/>
<dbReference type="AlphaFoldDB" id="U4KY03"/>
<gene>
    <name evidence="2" type="ORF">PCON_02272</name>
</gene>
<dbReference type="Proteomes" id="UP000018144">
    <property type="component" value="Unassembled WGS sequence"/>
</dbReference>
<evidence type="ECO:0000256" key="1">
    <source>
        <dbReference type="SAM" id="MobiDB-lite"/>
    </source>
</evidence>
<feature type="compositionally biased region" description="Basic residues" evidence="1">
    <location>
        <begin position="292"/>
        <end position="305"/>
    </location>
</feature>
<feature type="region of interest" description="Disordered" evidence="1">
    <location>
        <begin position="460"/>
        <end position="502"/>
    </location>
</feature>
<feature type="compositionally biased region" description="Low complexity" evidence="1">
    <location>
        <begin position="25"/>
        <end position="38"/>
    </location>
</feature>
<feature type="region of interest" description="Disordered" evidence="1">
    <location>
        <begin position="220"/>
        <end position="249"/>
    </location>
</feature>
<sequence>MSLPMPTSPLPPAKARGSSRGGSSRGTDTSETTTATNRNMTKRLSICPGDFDDVDTASYPSFSCFTNPDNSHVKNVLKSEIPVDCRDFDSLPPAIRRKYFSSLERLRHAQQQSTTSVNAQYTHFRCPSSASSKFPKMTGMRSRSSSESYRGHSSHGNNWKHRNAADAFVLSQADAQWFLELPETVQRKHFSKEERILLANKCESVIVDAADETLYRMGRRSTNRERSLSIDSTSDMDSIRRSSIESDIQKAREEVRKSFRWMDEDTELDLSFQLNPTKEEENEDAYTPAQPRTKKRTLSLTRPRRTGSISFVERSDSRSESRSESRTEHHRSDSSTGYSRSGATSANGNYAASSTHRSRSFSRRTLSVGPIVPSYASRPLYTADSDASYYQDPEARLKLRVYLASPQKFDEAVEFGFPSQTEPVSFLKGPPSPVIHEIFPEVIPEADISDASDDESFMESYHAEEGLHRSPSETESENTVPRLLSSGSTGSSQGHYPHIQPGNREMTLRMTLTRKDLRMEDDLVLEDLPIEKETGLIDWNALEKERAANKGVGFKKLWRKVMGH</sequence>